<reference evidence="1 2" key="1">
    <citation type="journal article" date="2020" name="ISME J.">
        <title>Parallel Reductive Genome Evolution in Desulfovibrio Ectosymbionts Independently Acquired by Trichonympha Protists in the Termite Gut.</title>
        <authorList>
            <person name="Takeuchi M."/>
            <person name="Kuwahara H."/>
            <person name="Murakami T."/>
            <person name="Takahashi K."/>
            <person name="Kajitani R."/>
            <person name="Toyoda A."/>
            <person name="Itoh T."/>
            <person name="Ohkuma M."/>
            <person name="Hongoh Y."/>
        </authorList>
    </citation>
    <scope>NUCLEOTIDE SEQUENCE [LARGE SCALE GENOMIC DNA]</scope>
    <source>
        <strain evidence="1">ZnDsv-02</strain>
    </source>
</reference>
<organism evidence="1 2">
    <name type="scientific">Candidatus Desulfovibrio kirbyi</name>
    <dbReference type="NCBI Taxonomy" id="2696086"/>
    <lineage>
        <taxon>Bacteria</taxon>
        <taxon>Pseudomonadati</taxon>
        <taxon>Thermodesulfobacteriota</taxon>
        <taxon>Desulfovibrionia</taxon>
        <taxon>Desulfovibrionales</taxon>
        <taxon>Desulfovibrionaceae</taxon>
        <taxon>Desulfovibrio</taxon>
    </lineage>
</organism>
<sequence length="71" mass="8222">MGSCIPFDDNTSFAQRVKTLADNELLEIWEETQQIERLLQSELHVDVSIAPDYEKVIVEELSLRACRESRL</sequence>
<dbReference type="AlphaFoldDB" id="A0A6L2R5A1"/>
<evidence type="ECO:0000313" key="2">
    <source>
        <dbReference type="Proteomes" id="UP000505077"/>
    </source>
</evidence>
<name>A0A6L2R5A1_9BACT</name>
<comment type="caution">
    <text evidence="1">The sequence shown here is derived from an EMBL/GenBank/DDBJ whole genome shotgun (WGS) entry which is preliminary data.</text>
</comment>
<protein>
    <submittedName>
        <fullName evidence="1">Uncharacterized protein</fullName>
    </submittedName>
</protein>
<gene>
    <name evidence="1" type="ORF">ZNDK_0488</name>
</gene>
<dbReference type="EMBL" id="BLLL01000004">
    <property type="protein sequence ID" value="GFH62717.1"/>
    <property type="molecule type" value="Genomic_DNA"/>
</dbReference>
<dbReference type="Proteomes" id="UP000505077">
    <property type="component" value="Unassembled WGS sequence"/>
</dbReference>
<proteinExistence type="predicted"/>
<evidence type="ECO:0000313" key="1">
    <source>
        <dbReference type="EMBL" id="GFH62717.1"/>
    </source>
</evidence>
<accession>A0A6L2R5A1</accession>